<evidence type="ECO:0000256" key="1">
    <source>
        <dbReference type="SAM" id="MobiDB-lite"/>
    </source>
</evidence>
<dbReference type="EMBL" id="BMIY01000006">
    <property type="protein sequence ID" value="GGG60206.1"/>
    <property type="molecule type" value="Genomic_DNA"/>
</dbReference>
<dbReference type="PANTHER" id="PTHR37318:SF1">
    <property type="entry name" value="BSL7504 PROTEIN"/>
    <property type="match status" value="1"/>
</dbReference>
<feature type="region of interest" description="Disordered" evidence="1">
    <location>
        <begin position="1"/>
        <end position="27"/>
    </location>
</feature>
<dbReference type="InterPro" id="IPR036390">
    <property type="entry name" value="WH_DNA-bd_sf"/>
</dbReference>
<dbReference type="PANTHER" id="PTHR37318">
    <property type="entry name" value="BSL7504 PROTEIN"/>
    <property type="match status" value="1"/>
</dbReference>
<dbReference type="CDD" id="cd00090">
    <property type="entry name" value="HTH_ARSR"/>
    <property type="match status" value="1"/>
</dbReference>
<dbReference type="Pfam" id="PF13601">
    <property type="entry name" value="HTH_34"/>
    <property type="match status" value="1"/>
</dbReference>
<dbReference type="RefSeq" id="WP_082866669.1">
    <property type="nucleotide sequence ID" value="NZ_BMIY01000006.1"/>
</dbReference>
<feature type="compositionally biased region" description="Low complexity" evidence="1">
    <location>
        <begin position="1"/>
        <end position="16"/>
    </location>
</feature>
<dbReference type="OrthoDB" id="5521380at2"/>
<proteinExistence type="predicted"/>
<accession>A0A917GXA9</accession>
<keyword evidence="4" id="KW-1185">Reference proteome</keyword>
<organism evidence="3 4">
    <name type="scientific">Pseudohongiella nitratireducens</name>
    <dbReference type="NCBI Taxonomy" id="1768907"/>
    <lineage>
        <taxon>Bacteria</taxon>
        <taxon>Pseudomonadati</taxon>
        <taxon>Pseudomonadota</taxon>
        <taxon>Gammaproteobacteria</taxon>
        <taxon>Pseudomonadales</taxon>
        <taxon>Pseudohongiellaceae</taxon>
        <taxon>Pseudohongiella</taxon>
    </lineage>
</organism>
<evidence type="ECO:0000259" key="2">
    <source>
        <dbReference type="Pfam" id="PF13601"/>
    </source>
</evidence>
<dbReference type="InterPro" id="IPR036388">
    <property type="entry name" value="WH-like_DNA-bd_sf"/>
</dbReference>
<reference evidence="3" key="2">
    <citation type="submission" date="2020-09" db="EMBL/GenBank/DDBJ databases">
        <authorList>
            <person name="Sun Q."/>
            <person name="Zhou Y."/>
        </authorList>
    </citation>
    <scope>NUCLEOTIDE SEQUENCE</scope>
    <source>
        <strain evidence="3">CGMCC 1.15425</strain>
    </source>
</reference>
<evidence type="ECO:0000313" key="4">
    <source>
        <dbReference type="Proteomes" id="UP000627715"/>
    </source>
</evidence>
<reference evidence="3" key="1">
    <citation type="journal article" date="2014" name="Int. J. Syst. Evol. Microbiol.">
        <title>Complete genome sequence of Corynebacterium casei LMG S-19264T (=DSM 44701T), isolated from a smear-ripened cheese.</title>
        <authorList>
            <consortium name="US DOE Joint Genome Institute (JGI-PGF)"/>
            <person name="Walter F."/>
            <person name="Albersmeier A."/>
            <person name="Kalinowski J."/>
            <person name="Ruckert C."/>
        </authorList>
    </citation>
    <scope>NUCLEOTIDE SEQUENCE</scope>
    <source>
        <strain evidence="3">CGMCC 1.15425</strain>
    </source>
</reference>
<comment type="caution">
    <text evidence="3">The sequence shown here is derived from an EMBL/GenBank/DDBJ whole genome shotgun (WGS) entry which is preliminary data.</text>
</comment>
<dbReference type="InterPro" id="IPR027395">
    <property type="entry name" value="WH_DNA-bd_dom"/>
</dbReference>
<dbReference type="InterPro" id="IPR011991">
    <property type="entry name" value="ArsR-like_HTH"/>
</dbReference>
<dbReference type="Proteomes" id="UP000627715">
    <property type="component" value="Unassembled WGS sequence"/>
</dbReference>
<dbReference type="Gene3D" id="1.10.10.10">
    <property type="entry name" value="Winged helix-like DNA-binding domain superfamily/Winged helix DNA-binding domain"/>
    <property type="match status" value="1"/>
</dbReference>
<dbReference type="SUPFAM" id="SSF46785">
    <property type="entry name" value="Winged helix' DNA-binding domain"/>
    <property type="match status" value="1"/>
</dbReference>
<feature type="domain" description="Winged helix DNA-binding" evidence="2">
    <location>
        <begin position="43"/>
        <end position="121"/>
    </location>
</feature>
<sequence length="127" mass="13631">MAANAASSKASADTSSVNTKRAKASKQVDSATDLDKLIHERTRLALVSTLAAHPRLTFNDLKSLLSISDGNLSAHARKLEDAGYIVCSKSFEGRLPRTDYSLTEAGRAALDKYIKHMEALIAAMKAP</sequence>
<evidence type="ECO:0000313" key="3">
    <source>
        <dbReference type="EMBL" id="GGG60206.1"/>
    </source>
</evidence>
<gene>
    <name evidence="3" type="ORF">GCM10011403_16910</name>
</gene>
<dbReference type="GO" id="GO:0006355">
    <property type="term" value="P:regulation of DNA-templated transcription"/>
    <property type="evidence" value="ECO:0007669"/>
    <property type="project" value="UniProtKB-ARBA"/>
</dbReference>
<name>A0A917GXA9_9GAMM</name>
<protein>
    <recommendedName>
        <fullName evidence="2">Winged helix DNA-binding domain-containing protein</fullName>
    </recommendedName>
</protein>
<dbReference type="AlphaFoldDB" id="A0A917GXA9"/>